<feature type="chain" id="PRO_5018746871" description="TerB family tellurite resistance protein" evidence="1">
    <location>
        <begin position="20"/>
        <end position="221"/>
    </location>
</feature>
<keyword evidence="3" id="KW-1185">Reference proteome</keyword>
<accession>A0A3S2VL38</accession>
<dbReference type="PROSITE" id="PS51257">
    <property type="entry name" value="PROKAR_LIPOPROTEIN"/>
    <property type="match status" value="1"/>
</dbReference>
<organism evidence="2 3">
    <name type="scientific">Mucilaginibacter limnophilus</name>
    <dbReference type="NCBI Taxonomy" id="1932778"/>
    <lineage>
        <taxon>Bacteria</taxon>
        <taxon>Pseudomonadati</taxon>
        <taxon>Bacteroidota</taxon>
        <taxon>Sphingobacteriia</taxon>
        <taxon>Sphingobacteriales</taxon>
        <taxon>Sphingobacteriaceae</taxon>
        <taxon>Mucilaginibacter</taxon>
    </lineage>
</organism>
<dbReference type="RefSeq" id="WP_127706305.1">
    <property type="nucleotide sequence ID" value="NZ_SACK01000007.1"/>
</dbReference>
<gene>
    <name evidence="2" type="ORF">EOD41_14840</name>
</gene>
<evidence type="ECO:0008006" key="4">
    <source>
        <dbReference type="Google" id="ProtNLM"/>
    </source>
</evidence>
<dbReference type="EMBL" id="SACK01000007">
    <property type="protein sequence ID" value="RVT99719.1"/>
    <property type="molecule type" value="Genomic_DNA"/>
</dbReference>
<reference evidence="2 3" key="1">
    <citation type="submission" date="2019-01" db="EMBL/GenBank/DDBJ databases">
        <authorList>
            <person name="Chen W.-M."/>
        </authorList>
    </citation>
    <scope>NUCLEOTIDE SEQUENCE [LARGE SCALE GENOMIC DNA]</scope>
    <source>
        <strain evidence="2 3">YBJ-36</strain>
    </source>
</reference>
<dbReference type="Proteomes" id="UP000282759">
    <property type="component" value="Unassembled WGS sequence"/>
</dbReference>
<evidence type="ECO:0000256" key="1">
    <source>
        <dbReference type="SAM" id="SignalP"/>
    </source>
</evidence>
<sequence length="221" mass="24566">MKQVLVFLLTMMAASAACAQKSALNIPGLWQLAGDSKSEYKLQVSARDRQSVTTANEAANKTLLAKLGATYHDLQQRFHTLGTLVNIANIGLQAQSMVSRIAVNQQELLRLARQNTVLMSLAYRSEAAFADKAYRLLTYVTGLCLTIGDVNRMKAADRKILFDFVLSELSLLQDMSGNMLREFQYTNVAAAMRSSNPFQNYIDHDKSVATEIIRNAKLLKQ</sequence>
<dbReference type="AlphaFoldDB" id="A0A3S2VL38"/>
<dbReference type="OrthoDB" id="822368at2"/>
<name>A0A3S2VL38_9SPHI</name>
<keyword evidence="1" id="KW-0732">Signal</keyword>
<protein>
    <recommendedName>
        <fullName evidence="4">TerB family tellurite resistance protein</fullName>
    </recommendedName>
</protein>
<proteinExistence type="predicted"/>
<comment type="caution">
    <text evidence="2">The sequence shown here is derived from an EMBL/GenBank/DDBJ whole genome shotgun (WGS) entry which is preliminary data.</text>
</comment>
<feature type="signal peptide" evidence="1">
    <location>
        <begin position="1"/>
        <end position="19"/>
    </location>
</feature>
<evidence type="ECO:0000313" key="3">
    <source>
        <dbReference type="Proteomes" id="UP000282759"/>
    </source>
</evidence>
<evidence type="ECO:0000313" key="2">
    <source>
        <dbReference type="EMBL" id="RVT99719.1"/>
    </source>
</evidence>